<dbReference type="InterPro" id="IPR013078">
    <property type="entry name" value="His_Pase_superF_clade-1"/>
</dbReference>
<comment type="caution">
    <text evidence="4">The sequence shown here is derived from an EMBL/GenBank/DDBJ whole genome shotgun (WGS) entry which is preliminary data.</text>
</comment>
<dbReference type="PANTHER" id="PTHR46517:SF1">
    <property type="entry name" value="FRUCTOSE-2,6-BISPHOSPHATASE TIGAR"/>
    <property type="match status" value="1"/>
</dbReference>
<dbReference type="GO" id="GO:0004331">
    <property type="term" value="F:fructose-2,6-bisphosphate 2-phosphatase activity"/>
    <property type="evidence" value="ECO:0007669"/>
    <property type="project" value="TreeGrafter"/>
</dbReference>
<dbReference type="Proteomes" id="UP000294678">
    <property type="component" value="Unassembled WGS sequence"/>
</dbReference>
<keyword evidence="5" id="KW-1185">Reference proteome</keyword>
<accession>A0AA46E096</accession>
<dbReference type="GO" id="GO:0045820">
    <property type="term" value="P:negative regulation of glycolytic process"/>
    <property type="evidence" value="ECO:0007669"/>
    <property type="project" value="TreeGrafter"/>
</dbReference>
<proteinExistence type="predicted"/>
<dbReference type="Gene3D" id="3.40.50.1240">
    <property type="entry name" value="Phosphoglycerate mutase-like"/>
    <property type="match status" value="1"/>
</dbReference>
<protein>
    <submittedName>
        <fullName evidence="4">Phosphoglycerate mutase</fullName>
    </submittedName>
</protein>
<feature type="binding site" evidence="3">
    <location>
        <begin position="8"/>
        <end position="15"/>
    </location>
    <ligand>
        <name>substrate</name>
    </ligand>
</feature>
<evidence type="ECO:0000313" key="4">
    <source>
        <dbReference type="EMBL" id="TDT72427.1"/>
    </source>
</evidence>
<evidence type="ECO:0000256" key="1">
    <source>
        <dbReference type="ARBA" id="ARBA00022801"/>
    </source>
</evidence>
<feature type="active site" description="Tele-phosphohistidine intermediate" evidence="2">
    <location>
        <position position="9"/>
    </location>
</feature>
<dbReference type="InterPro" id="IPR051695">
    <property type="entry name" value="Phosphoglycerate_Mutase"/>
</dbReference>
<dbReference type="Pfam" id="PF00300">
    <property type="entry name" value="His_Phos_1"/>
    <property type="match status" value="1"/>
</dbReference>
<name>A0AA46E096_9FUSO</name>
<feature type="binding site" evidence="3">
    <location>
        <position position="58"/>
    </location>
    <ligand>
        <name>substrate</name>
    </ligand>
</feature>
<dbReference type="GO" id="GO:0043456">
    <property type="term" value="P:regulation of pentose-phosphate shunt"/>
    <property type="evidence" value="ECO:0007669"/>
    <property type="project" value="TreeGrafter"/>
</dbReference>
<dbReference type="AlphaFoldDB" id="A0AA46E096"/>
<dbReference type="PANTHER" id="PTHR46517">
    <property type="entry name" value="FRUCTOSE-2,6-BISPHOSPHATASE TIGAR"/>
    <property type="match status" value="1"/>
</dbReference>
<dbReference type="EMBL" id="SOBG01000001">
    <property type="protein sequence ID" value="TDT72427.1"/>
    <property type="molecule type" value="Genomic_DNA"/>
</dbReference>
<sequence>MLEIYLVRHGRTDWNEKGIIQGQHESKLTKEGIEQAKLLGKRLKDIKFDAIYSSPISRAVETTKNILGESNYKKQEIILRDELKEMGFGIAEGLKIDEIKKKYSKEWDDHYNNPQNYNPIIYQGETFQQLLERCRNFLEEIVKKHKNQQILVVSHEVTIQAFINIINKYELKEFWNGDSIENTSLSIFSYNNDFEIKLLSDVSHLK</sequence>
<dbReference type="SMART" id="SM00855">
    <property type="entry name" value="PGAM"/>
    <property type="match status" value="1"/>
</dbReference>
<reference evidence="4 5" key="1">
    <citation type="submission" date="2019-03" db="EMBL/GenBank/DDBJ databases">
        <title>Genomic Encyclopedia of Type Strains, Phase IV (KMG-IV): sequencing the most valuable type-strain genomes for metagenomic binning, comparative biology and taxonomic classification.</title>
        <authorList>
            <person name="Goeker M."/>
        </authorList>
    </citation>
    <scope>NUCLEOTIDE SEQUENCE [LARGE SCALE GENOMIC DNA]</scope>
    <source>
        <strain evidence="4 5">DSM 100055</strain>
    </source>
</reference>
<dbReference type="RefSeq" id="WP_134112062.1">
    <property type="nucleotide sequence ID" value="NZ_SOBG01000001.1"/>
</dbReference>
<dbReference type="GO" id="GO:0005829">
    <property type="term" value="C:cytosol"/>
    <property type="evidence" value="ECO:0007669"/>
    <property type="project" value="TreeGrafter"/>
</dbReference>
<dbReference type="CDD" id="cd07067">
    <property type="entry name" value="HP_PGM_like"/>
    <property type="match status" value="1"/>
</dbReference>
<organism evidence="4 5">
    <name type="scientific">Hypnocyclicus thermotrophus</name>
    <dbReference type="NCBI Taxonomy" id="1627895"/>
    <lineage>
        <taxon>Bacteria</taxon>
        <taxon>Fusobacteriati</taxon>
        <taxon>Fusobacteriota</taxon>
        <taxon>Fusobacteriia</taxon>
        <taxon>Fusobacteriales</taxon>
        <taxon>Fusobacteriaceae</taxon>
        <taxon>Hypnocyclicus</taxon>
    </lineage>
</organism>
<keyword evidence="1" id="KW-0378">Hydrolase</keyword>
<feature type="active site" description="Proton donor/acceptor" evidence="2">
    <location>
        <position position="85"/>
    </location>
</feature>
<dbReference type="InterPro" id="IPR029033">
    <property type="entry name" value="His_PPase_superfam"/>
</dbReference>
<evidence type="ECO:0000256" key="2">
    <source>
        <dbReference type="PIRSR" id="PIRSR613078-1"/>
    </source>
</evidence>
<evidence type="ECO:0000256" key="3">
    <source>
        <dbReference type="PIRSR" id="PIRSR613078-2"/>
    </source>
</evidence>
<dbReference type="SUPFAM" id="SSF53254">
    <property type="entry name" value="Phosphoglycerate mutase-like"/>
    <property type="match status" value="1"/>
</dbReference>
<gene>
    <name evidence="4" type="ORF">EV215_0233</name>
</gene>
<evidence type="ECO:0000313" key="5">
    <source>
        <dbReference type="Proteomes" id="UP000294678"/>
    </source>
</evidence>